<dbReference type="AlphaFoldDB" id="A0A563F2V0"/>
<accession>A0A563F2V0</accession>
<keyword evidence="2" id="KW-1185">Reference proteome</keyword>
<evidence type="ECO:0000313" key="2">
    <source>
        <dbReference type="Proteomes" id="UP000316639"/>
    </source>
</evidence>
<organism evidence="1 2">
    <name type="scientific">Lentzea tibetensis</name>
    <dbReference type="NCBI Taxonomy" id="2591470"/>
    <lineage>
        <taxon>Bacteria</taxon>
        <taxon>Bacillati</taxon>
        <taxon>Actinomycetota</taxon>
        <taxon>Actinomycetes</taxon>
        <taxon>Pseudonocardiales</taxon>
        <taxon>Pseudonocardiaceae</taxon>
        <taxon>Lentzea</taxon>
    </lineage>
</organism>
<gene>
    <name evidence="1" type="ORF">FKR81_00405</name>
</gene>
<evidence type="ECO:0008006" key="3">
    <source>
        <dbReference type="Google" id="ProtNLM"/>
    </source>
</evidence>
<protein>
    <recommendedName>
        <fullName evidence="3">HEXXH motif domain-containing protein</fullName>
    </recommendedName>
</protein>
<name>A0A563F2V0_9PSEU</name>
<dbReference type="Gene3D" id="1.25.40.10">
    <property type="entry name" value="Tetratricopeptide repeat domain"/>
    <property type="match status" value="1"/>
</dbReference>
<dbReference type="Proteomes" id="UP000316639">
    <property type="component" value="Unassembled WGS sequence"/>
</dbReference>
<dbReference type="InterPro" id="IPR026337">
    <property type="entry name" value="AKG_HExxH"/>
</dbReference>
<dbReference type="InterPro" id="IPR011990">
    <property type="entry name" value="TPR-like_helical_dom_sf"/>
</dbReference>
<dbReference type="OrthoDB" id="796761at2"/>
<dbReference type="NCBIfam" id="TIGR04267">
    <property type="entry name" value="mod_HExxH"/>
    <property type="match status" value="1"/>
</dbReference>
<evidence type="ECO:0000313" key="1">
    <source>
        <dbReference type="EMBL" id="TWP54068.1"/>
    </source>
</evidence>
<proteinExistence type="predicted"/>
<sequence length="631" mass="68856">MSRRSCLISLRCTCPISERCALRCWTRRFGRPSPRRGSAGSAIPFRGSVTRGDANPAGVTTHHLPRFVFDQICDGSVSREGITVLRNGQYSLRKLRLRTFAEEAAATVDQQGPFAEVESAWDLLAEAERTSPEVVEDVLMYPMVGVWLSRALRQVLGMALDTTPLWSEVGVFHLVAAAAAVRSGLLFEIVVPVVHGAVMLPSVGAFRIATSFPVGHAILRNTRHGLTLTVLGRTTSPPLEPVKRHRAAARGRIVELVFDDLDPYREFTAPLPAGPLSDQESAEWRKLMDEAWDLLTACHPECADELSACLAAVVPLSVEQQVFAASSTAAFGCIAMSPKRSALEFAEALVHEIQHSKVNALLDLVVLCEDDDVCRFYAPWLDHPRPVTGLLHGLYAFCSVVEFWYLQRDLVPASLVRRAHFNFAYRRHQVAQVVRTLSGAPELTDLGRTFVAAVSVRLAACPLLGVPGEVTEAIEWIIAAHRGVWRLRHVRPDEDVVAALTDAWIEKRGPSRLCRADLVATSPETGRTTLATLIKARVVDPERFAALGVVDDAEAAFLSGDMDRAAECFTTRLDVAPEDVTAWSGLALALDSTALRRLPEVVRAVRRSVAASTGRAPDPGQLAAWLDQAAG</sequence>
<dbReference type="EMBL" id="VOBR01000001">
    <property type="protein sequence ID" value="TWP54068.1"/>
    <property type="molecule type" value="Genomic_DNA"/>
</dbReference>
<comment type="caution">
    <text evidence="1">The sequence shown here is derived from an EMBL/GenBank/DDBJ whole genome shotgun (WGS) entry which is preliminary data.</text>
</comment>
<reference evidence="1 2" key="1">
    <citation type="submission" date="2019-07" db="EMBL/GenBank/DDBJ databases">
        <title>Lentzea xizangensis sp. nov., isolated from Qinghai-Tibetan Plateau Soils.</title>
        <authorList>
            <person name="Huang J."/>
        </authorList>
    </citation>
    <scope>NUCLEOTIDE SEQUENCE [LARGE SCALE GENOMIC DNA]</scope>
    <source>
        <strain evidence="1 2">FXJ1.1311</strain>
    </source>
</reference>